<accession>A0A0B1SBM2</accession>
<dbReference type="OrthoDB" id="6608471at2759"/>
<dbReference type="Pfam" id="PF03820">
    <property type="entry name" value="SFXNs"/>
    <property type="match status" value="1"/>
</dbReference>
<protein>
    <submittedName>
        <fullName evidence="11">Tricarboxylate carrier</fullName>
    </submittedName>
</protein>
<keyword evidence="5" id="KW-0029">Amino-acid transport</keyword>
<dbReference type="EMBL" id="KN600180">
    <property type="protein sequence ID" value="KHJ80610.1"/>
    <property type="molecule type" value="Genomic_DNA"/>
</dbReference>
<dbReference type="PANTHER" id="PTHR11153">
    <property type="entry name" value="SIDEROFLEXIN"/>
    <property type="match status" value="1"/>
</dbReference>
<keyword evidence="8 10" id="KW-0472">Membrane</keyword>
<evidence type="ECO:0000256" key="2">
    <source>
        <dbReference type="ARBA" id="ARBA00005974"/>
    </source>
</evidence>
<dbReference type="GO" id="GO:0140300">
    <property type="term" value="P:serine import into mitochondrion"/>
    <property type="evidence" value="ECO:0007669"/>
    <property type="project" value="TreeGrafter"/>
</dbReference>
<gene>
    <name evidence="11" type="ORF">OESDEN_19713</name>
</gene>
<organism evidence="11 12">
    <name type="scientific">Oesophagostomum dentatum</name>
    <name type="common">Nodular worm</name>
    <dbReference type="NCBI Taxonomy" id="61180"/>
    <lineage>
        <taxon>Eukaryota</taxon>
        <taxon>Metazoa</taxon>
        <taxon>Ecdysozoa</taxon>
        <taxon>Nematoda</taxon>
        <taxon>Chromadorea</taxon>
        <taxon>Rhabditida</taxon>
        <taxon>Rhabditina</taxon>
        <taxon>Rhabditomorpha</taxon>
        <taxon>Strongyloidea</taxon>
        <taxon>Strongylidae</taxon>
        <taxon>Oesophagostomum</taxon>
    </lineage>
</organism>
<evidence type="ECO:0000313" key="11">
    <source>
        <dbReference type="EMBL" id="KHJ80610.1"/>
    </source>
</evidence>
<feature type="transmembrane region" description="Helical" evidence="10">
    <location>
        <begin position="105"/>
        <end position="127"/>
    </location>
</feature>
<evidence type="ECO:0000256" key="8">
    <source>
        <dbReference type="ARBA" id="ARBA00023136"/>
    </source>
</evidence>
<dbReference type="AlphaFoldDB" id="A0A0B1SBM2"/>
<keyword evidence="12" id="KW-1185">Reference proteome</keyword>
<evidence type="ECO:0000313" key="12">
    <source>
        <dbReference type="Proteomes" id="UP000053660"/>
    </source>
</evidence>
<evidence type="ECO:0000256" key="10">
    <source>
        <dbReference type="SAM" id="Phobius"/>
    </source>
</evidence>
<comment type="subcellular location">
    <subcellularLocation>
        <location evidence="1">Mitochondrion membrane</location>
        <topology evidence="1">Multi-pass membrane protein</topology>
    </subcellularLocation>
</comment>
<evidence type="ECO:0000256" key="4">
    <source>
        <dbReference type="ARBA" id="ARBA00022692"/>
    </source>
</evidence>
<feature type="transmembrane region" description="Helical" evidence="10">
    <location>
        <begin position="133"/>
        <end position="152"/>
    </location>
</feature>
<keyword evidence="3" id="KW-0813">Transport</keyword>
<keyword evidence="6 10" id="KW-1133">Transmembrane helix</keyword>
<proteinExistence type="inferred from homology"/>
<feature type="non-terminal residue" evidence="11">
    <location>
        <position position="159"/>
    </location>
</feature>
<evidence type="ECO:0000256" key="5">
    <source>
        <dbReference type="ARBA" id="ARBA00022970"/>
    </source>
</evidence>
<sequence>MSELVASLEVKPDISKPRWDQSAFAGRAKHFFTTTNPLNLLLSNEVLENSRKIVHDYRKGIYDKNLTVDQLWRAKQIYDSAYHPDTGEKMFILGRMSAQVSKERLLASYVCATGGAMATALGANFYLARVKNVPKLVAALVPFLAVAAANAINIPMMRS</sequence>
<comment type="catalytic activity">
    <reaction evidence="9">
        <text>L-serine(in) = L-serine(out)</text>
        <dbReference type="Rhea" id="RHEA:35031"/>
        <dbReference type="ChEBI" id="CHEBI:33384"/>
    </reaction>
</comment>
<dbReference type="Proteomes" id="UP000053660">
    <property type="component" value="Unassembled WGS sequence"/>
</dbReference>
<keyword evidence="4 10" id="KW-0812">Transmembrane</keyword>
<evidence type="ECO:0000256" key="1">
    <source>
        <dbReference type="ARBA" id="ARBA00004225"/>
    </source>
</evidence>
<evidence type="ECO:0000256" key="3">
    <source>
        <dbReference type="ARBA" id="ARBA00022448"/>
    </source>
</evidence>
<evidence type="ECO:0000256" key="7">
    <source>
        <dbReference type="ARBA" id="ARBA00023128"/>
    </source>
</evidence>
<comment type="similarity">
    <text evidence="2">Belongs to the sideroflexin family.</text>
</comment>
<name>A0A0B1SBM2_OESDE</name>
<keyword evidence="7" id="KW-0496">Mitochondrion</keyword>
<evidence type="ECO:0000256" key="9">
    <source>
        <dbReference type="ARBA" id="ARBA00036416"/>
    </source>
</evidence>
<reference evidence="11 12" key="1">
    <citation type="submission" date="2014-03" db="EMBL/GenBank/DDBJ databases">
        <title>Draft genome of the hookworm Oesophagostomum dentatum.</title>
        <authorList>
            <person name="Mitreva M."/>
        </authorList>
    </citation>
    <scope>NUCLEOTIDE SEQUENCE [LARGE SCALE GENOMIC DNA]</scope>
    <source>
        <strain evidence="11 12">OD-Hann</strain>
    </source>
</reference>
<evidence type="ECO:0000256" key="6">
    <source>
        <dbReference type="ARBA" id="ARBA00022989"/>
    </source>
</evidence>
<dbReference type="GO" id="GO:0015075">
    <property type="term" value="F:monoatomic ion transmembrane transporter activity"/>
    <property type="evidence" value="ECO:0007669"/>
    <property type="project" value="InterPro"/>
</dbReference>
<dbReference type="PANTHER" id="PTHR11153:SF20">
    <property type="entry name" value="SIDEROFLEXIN-3"/>
    <property type="match status" value="1"/>
</dbReference>
<dbReference type="GO" id="GO:0005743">
    <property type="term" value="C:mitochondrial inner membrane"/>
    <property type="evidence" value="ECO:0007669"/>
    <property type="project" value="TreeGrafter"/>
</dbReference>
<dbReference type="InterPro" id="IPR004686">
    <property type="entry name" value="Mtc"/>
</dbReference>